<dbReference type="GO" id="GO:0016301">
    <property type="term" value="F:kinase activity"/>
    <property type="evidence" value="ECO:0007669"/>
    <property type="project" value="UniProtKB-KW"/>
</dbReference>
<dbReference type="OrthoDB" id="9763949at2"/>
<keyword evidence="2 3" id="KW-0418">Kinase</keyword>
<keyword evidence="4" id="KW-1185">Reference proteome</keyword>
<comment type="catalytic activity">
    <reaction evidence="2">
        <text>1,6-anhydro-N-acetyl-beta-muramate + ATP + H2O = N-acetyl-D-muramate 6-phosphate + ADP + H(+)</text>
        <dbReference type="Rhea" id="RHEA:24952"/>
        <dbReference type="ChEBI" id="CHEBI:15377"/>
        <dbReference type="ChEBI" id="CHEBI:15378"/>
        <dbReference type="ChEBI" id="CHEBI:30616"/>
        <dbReference type="ChEBI" id="CHEBI:58690"/>
        <dbReference type="ChEBI" id="CHEBI:58722"/>
        <dbReference type="ChEBI" id="CHEBI:456216"/>
        <dbReference type="EC" id="2.7.1.170"/>
    </reaction>
</comment>
<keyword evidence="2" id="KW-0067">ATP-binding</keyword>
<dbReference type="UniPathway" id="UPA00544"/>
<name>A0A501XJY4_9SPHN</name>
<comment type="function">
    <text evidence="2">Catalyzes the specific phosphorylation of 1,6-anhydro-N-acetylmuramic acid (anhMurNAc) with the simultaneous cleavage of the 1,6-anhydro ring, generating MurNAc-6-P. Is required for the utilization of anhMurNAc either imported from the medium or derived from its own cell wall murein, and thus plays a role in cell wall recycling.</text>
</comment>
<dbReference type="InterPro" id="IPR043129">
    <property type="entry name" value="ATPase_NBD"/>
</dbReference>
<dbReference type="EMBL" id="VFSU01000026">
    <property type="protein sequence ID" value="TPE60584.1"/>
    <property type="molecule type" value="Genomic_DNA"/>
</dbReference>
<comment type="caution">
    <text evidence="3">The sequence shown here is derived from an EMBL/GenBank/DDBJ whole genome shotgun (WGS) entry which is preliminary data.</text>
</comment>
<comment type="pathway">
    <text evidence="2">Cell wall biogenesis; peptidoglycan recycling.</text>
</comment>
<proteinExistence type="inferred from homology"/>
<evidence type="ECO:0000313" key="3">
    <source>
        <dbReference type="EMBL" id="TPE60584.1"/>
    </source>
</evidence>
<dbReference type="GO" id="GO:0006040">
    <property type="term" value="P:amino sugar metabolic process"/>
    <property type="evidence" value="ECO:0007669"/>
    <property type="project" value="InterPro"/>
</dbReference>
<dbReference type="RefSeq" id="WP_140928520.1">
    <property type="nucleotide sequence ID" value="NZ_VFSU01000026.1"/>
</dbReference>
<dbReference type="UniPathway" id="UPA00343"/>
<organism evidence="3 4">
    <name type="scientific">Sandaracinobacter neustonicus</name>
    <dbReference type="NCBI Taxonomy" id="1715348"/>
    <lineage>
        <taxon>Bacteria</taxon>
        <taxon>Pseudomonadati</taxon>
        <taxon>Pseudomonadota</taxon>
        <taxon>Alphaproteobacteria</taxon>
        <taxon>Sphingomonadales</taxon>
        <taxon>Sphingosinicellaceae</taxon>
        <taxon>Sandaracinobacter</taxon>
    </lineage>
</organism>
<dbReference type="EC" id="2.7.1.170" evidence="2"/>
<accession>A0A501XJY4</accession>
<keyword evidence="2" id="KW-0547">Nucleotide-binding</keyword>
<reference evidence="3 4" key="1">
    <citation type="submission" date="2019-06" db="EMBL/GenBank/DDBJ databases">
        <authorList>
            <person name="Lee I."/>
            <person name="Jang G.I."/>
            <person name="Hwang C.Y."/>
        </authorList>
    </citation>
    <scope>NUCLEOTIDE SEQUENCE [LARGE SCALE GENOMIC DNA]</scope>
    <source>
        <strain evidence="3 4">PAMC 28131</strain>
    </source>
</reference>
<evidence type="ECO:0000256" key="1">
    <source>
        <dbReference type="ARBA" id="ARBA00023277"/>
    </source>
</evidence>
<dbReference type="NCBIfam" id="NF007141">
    <property type="entry name" value="PRK09585.1-5"/>
    <property type="match status" value="1"/>
</dbReference>
<sequence length="365" mass="37881">MASEKHIVIGLMSGTSVDAVDAALIETDGEGHVRGISAHDRPYTDAERALIRRAAARALELPAPAADPLIAEAEQLLTQAHTEAVLALPGQEQATLIGFHGQTVAHRPPSSGHPNPFTWQIGDAALLARRTGRPVVHDFRSADVAAGGEGAPLAPGYHRALASNVERPVGILNLGGVGNLTWFDEAGGWGAFDTGPANGLIDDWVQQHTGARYDAGGALAASGRVDEIALAALAGGIGPEGSPRSFDRADFSVEAVSALSAADGAATLTAFTAESIARTLRPLPVRMKKLLVTGGGRHNPTLMRMIAARTGIPAEPVETQGWHGDALEAQAFGWLAVRHLKGLPLSWPETTGVPAPTPGGRLARP</sequence>
<gene>
    <name evidence="2" type="primary">anmK</name>
    <name evidence="3" type="ORF">FJQ54_11360</name>
</gene>
<evidence type="ECO:0000313" key="4">
    <source>
        <dbReference type="Proteomes" id="UP000319897"/>
    </source>
</evidence>
<dbReference type="PANTHER" id="PTHR30605">
    <property type="entry name" value="ANHYDRO-N-ACETYLMURAMIC ACID KINASE"/>
    <property type="match status" value="1"/>
</dbReference>
<dbReference type="GO" id="GO:0016773">
    <property type="term" value="F:phosphotransferase activity, alcohol group as acceptor"/>
    <property type="evidence" value="ECO:0007669"/>
    <property type="project" value="UniProtKB-UniRule"/>
</dbReference>
<dbReference type="GO" id="GO:0005524">
    <property type="term" value="F:ATP binding"/>
    <property type="evidence" value="ECO:0007669"/>
    <property type="project" value="UniProtKB-UniRule"/>
</dbReference>
<dbReference type="GO" id="GO:0009254">
    <property type="term" value="P:peptidoglycan turnover"/>
    <property type="evidence" value="ECO:0007669"/>
    <property type="project" value="UniProtKB-UniRule"/>
</dbReference>
<dbReference type="HAMAP" id="MF_01270">
    <property type="entry name" value="AnhMurNAc_kinase"/>
    <property type="match status" value="1"/>
</dbReference>
<comment type="pathway">
    <text evidence="2">Amino-sugar metabolism; 1,6-anhydro-N-acetylmuramate degradation.</text>
</comment>
<dbReference type="Pfam" id="PF03702">
    <property type="entry name" value="AnmK"/>
    <property type="match status" value="1"/>
</dbReference>
<dbReference type="SUPFAM" id="SSF53067">
    <property type="entry name" value="Actin-like ATPase domain"/>
    <property type="match status" value="1"/>
</dbReference>
<dbReference type="GO" id="GO:0097175">
    <property type="term" value="P:1,6-anhydro-N-acetyl-beta-muramic acid catabolic process"/>
    <property type="evidence" value="ECO:0007669"/>
    <property type="project" value="UniProtKB-UniRule"/>
</dbReference>
<dbReference type="InterPro" id="IPR005338">
    <property type="entry name" value="Anhydro_N_Ac-Mur_kinase"/>
</dbReference>
<dbReference type="AlphaFoldDB" id="A0A501XJY4"/>
<dbReference type="PANTHER" id="PTHR30605:SF0">
    <property type="entry name" value="ANHYDRO-N-ACETYLMURAMIC ACID KINASE"/>
    <property type="match status" value="1"/>
</dbReference>
<protein>
    <recommendedName>
        <fullName evidence="2">Anhydro-N-acetylmuramic acid kinase</fullName>
        <ecNumber evidence="2">2.7.1.170</ecNumber>
    </recommendedName>
    <alternativeName>
        <fullName evidence="2">AnhMurNAc kinase</fullName>
    </alternativeName>
</protein>
<dbReference type="Proteomes" id="UP000319897">
    <property type="component" value="Unassembled WGS sequence"/>
</dbReference>
<keyword evidence="2 3" id="KW-0808">Transferase</keyword>
<evidence type="ECO:0000256" key="2">
    <source>
        <dbReference type="HAMAP-Rule" id="MF_01270"/>
    </source>
</evidence>
<feature type="binding site" evidence="2">
    <location>
        <begin position="14"/>
        <end position="21"/>
    </location>
    <ligand>
        <name>ATP</name>
        <dbReference type="ChEBI" id="CHEBI:30616"/>
    </ligand>
</feature>
<dbReference type="Gene3D" id="3.30.420.40">
    <property type="match status" value="2"/>
</dbReference>
<keyword evidence="1 2" id="KW-0119">Carbohydrate metabolism</keyword>
<comment type="similarity">
    <text evidence="2">Belongs to the anhydro-N-acetylmuramic acid kinase family.</text>
</comment>